<dbReference type="RefSeq" id="WP_117327752.1">
    <property type="nucleotide sequence ID" value="NZ_QVTE01000047.1"/>
</dbReference>
<dbReference type="OrthoDB" id="9763643at2"/>
<evidence type="ECO:0000256" key="1">
    <source>
        <dbReference type="ARBA" id="ARBA00022801"/>
    </source>
</evidence>
<keyword evidence="1" id="KW-0378">Hydrolase</keyword>
<accession>A0A372LK82</accession>
<protein>
    <submittedName>
        <fullName evidence="3">N-acetylmuramoyl-L-alanine amidase</fullName>
    </submittedName>
</protein>
<dbReference type="PANTHER" id="PTHR30404">
    <property type="entry name" value="N-ACETYLMURAMOYL-L-ALANINE AMIDASE"/>
    <property type="match status" value="1"/>
</dbReference>
<keyword evidence="4" id="KW-1185">Reference proteome</keyword>
<organism evidence="3 4">
    <name type="scientific">Peribacillus saganii</name>
    <dbReference type="NCBI Taxonomy" id="2303992"/>
    <lineage>
        <taxon>Bacteria</taxon>
        <taxon>Bacillati</taxon>
        <taxon>Bacillota</taxon>
        <taxon>Bacilli</taxon>
        <taxon>Bacillales</taxon>
        <taxon>Bacillaceae</taxon>
        <taxon>Peribacillus</taxon>
    </lineage>
</organism>
<dbReference type="GO" id="GO:0030288">
    <property type="term" value="C:outer membrane-bounded periplasmic space"/>
    <property type="evidence" value="ECO:0007669"/>
    <property type="project" value="TreeGrafter"/>
</dbReference>
<dbReference type="PANTHER" id="PTHR30404:SF0">
    <property type="entry name" value="N-ACETYLMURAMOYL-L-ALANINE AMIDASE AMIC"/>
    <property type="match status" value="1"/>
</dbReference>
<dbReference type="AlphaFoldDB" id="A0A372LK82"/>
<dbReference type="CDD" id="cd02696">
    <property type="entry name" value="MurNAc-LAA"/>
    <property type="match status" value="1"/>
</dbReference>
<dbReference type="SUPFAM" id="SSF53187">
    <property type="entry name" value="Zn-dependent exopeptidases"/>
    <property type="match status" value="1"/>
</dbReference>
<dbReference type="GO" id="GO:0008745">
    <property type="term" value="F:N-acetylmuramoyl-L-alanine amidase activity"/>
    <property type="evidence" value="ECO:0007669"/>
    <property type="project" value="InterPro"/>
</dbReference>
<dbReference type="InterPro" id="IPR050695">
    <property type="entry name" value="N-acetylmuramoyl_amidase_3"/>
</dbReference>
<dbReference type="Gene3D" id="3.40.630.40">
    <property type="entry name" value="Zn-dependent exopeptidases"/>
    <property type="match status" value="1"/>
</dbReference>
<evidence type="ECO:0000259" key="2">
    <source>
        <dbReference type="SMART" id="SM00646"/>
    </source>
</evidence>
<dbReference type="EMBL" id="QVTE01000047">
    <property type="protein sequence ID" value="RFU66971.1"/>
    <property type="molecule type" value="Genomic_DNA"/>
</dbReference>
<sequence>MKVVLDAGHGFTTPGKRTPDGMKEYEFNRAVAGMVRILLEADKTTQVFFSHSDSRDVSLAERTSLANSLGADLFVSIHANANGDGSWDDAHGIETFIYTTVPRKSAILANSIQKHLIAATKMRDRGVKAADFHVLRATKCPAVLVECGFMTNRREASLLQTDSYRQICAGAITSGILDYQKKLQI</sequence>
<comment type="caution">
    <text evidence="3">The sequence shown here is derived from an EMBL/GenBank/DDBJ whole genome shotgun (WGS) entry which is preliminary data.</text>
</comment>
<evidence type="ECO:0000313" key="4">
    <source>
        <dbReference type="Proteomes" id="UP000264541"/>
    </source>
</evidence>
<gene>
    <name evidence="3" type="ORF">D0469_16120</name>
</gene>
<dbReference type="SMART" id="SM00646">
    <property type="entry name" value="Ami_3"/>
    <property type="match status" value="1"/>
</dbReference>
<dbReference type="GO" id="GO:0009253">
    <property type="term" value="P:peptidoglycan catabolic process"/>
    <property type="evidence" value="ECO:0007669"/>
    <property type="project" value="InterPro"/>
</dbReference>
<evidence type="ECO:0000313" key="3">
    <source>
        <dbReference type="EMBL" id="RFU66971.1"/>
    </source>
</evidence>
<name>A0A372LK82_9BACI</name>
<proteinExistence type="predicted"/>
<dbReference type="InterPro" id="IPR002508">
    <property type="entry name" value="MurNAc-LAA_cat"/>
</dbReference>
<reference evidence="3 4" key="1">
    <citation type="submission" date="2018-08" db="EMBL/GenBank/DDBJ databases">
        <title>Bacillus chawlae sp. nov., Bacillus glennii sp. nov., and Bacillus saganii sp. nov. Isolated from the Vehicle Assembly Building at Kennedy Space Center where the Viking Spacecraft were Assembled.</title>
        <authorList>
            <person name="Seuylemezian A."/>
            <person name="Vaishampayan P."/>
        </authorList>
    </citation>
    <scope>NUCLEOTIDE SEQUENCE [LARGE SCALE GENOMIC DNA]</scope>
    <source>
        <strain evidence="3 4">V47-23a</strain>
    </source>
</reference>
<feature type="domain" description="MurNAc-LAA" evidence="2">
    <location>
        <begin position="63"/>
        <end position="177"/>
    </location>
</feature>
<dbReference type="Pfam" id="PF01520">
    <property type="entry name" value="Amidase_3"/>
    <property type="match status" value="1"/>
</dbReference>
<dbReference type="Proteomes" id="UP000264541">
    <property type="component" value="Unassembled WGS sequence"/>
</dbReference>